<feature type="transmembrane region" description="Helical" evidence="4">
    <location>
        <begin position="364"/>
        <end position="384"/>
    </location>
</feature>
<feature type="transmembrane region" description="Helical" evidence="4">
    <location>
        <begin position="299"/>
        <end position="320"/>
    </location>
</feature>
<feature type="domain" description="Major facilitator superfamily (MFS) profile" evidence="5">
    <location>
        <begin position="11"/>
        <end position="388"/>
    </location>
</feature>
<feature type="transmembrane region" description="Helical" evidence="4">
    <location>
        <begin position="41"/>
        <end position="63"/>
    </location>
</feature>
<evidence type="ECO:0000313" key="7">
    <source>
        <dbReference type="Proteomes" id="UP000189369"/>
    </source>
</evidence>
<feature type="transmembrane region" description="Helical" evidence="4">
    <location>
        <begin position="203"/>
        <end position="227"/>
    </location>
</feature>
<feature type="transmembrane region" description="Helical" evidence="4">
    <location>
        <begin position="75"/>
        <end position="94"/>
    </location>
</feature>
<dbReference type="PANTHER" id="PTHR23523:SF2">
    <property type="entry name" value="2-NITROIMIDAZOLE TRANSPORTER"/>
    <property type="match status" value="1"/>
</dbReference>
<dbReference type="Pfam" id="PF07690">
    <property type="entry name" value="MFS_1"/>
    <property type="match status" value="1"/>
</dbReference>
<feature type="transmembrane region" description="Helical" evidence="4">
    <location>
        <begin position="247"/>
        <end position="267"/>
    </location>
</feature>
<feature type="transmembrane region" description="Helical" evidence="4">
    <location>
        <begin position="132"/>
        <end position="155"/>
    </location>
</feature>
<keyword evidence="3 4" id="KW-0472">Membrane</keyword>
<dbReference type="InterPro" id="IPR036259">
    <property type="entry name" value="MFS_trans_sf"/>
</dbReference>
<keyword evidence="2 4" id="KW-1133">Transmembrane helix</keyword>
<protein>
    <submittedName>
        <fullName evidence="6">MFS transporter</fullName>
    </submittedName>
</protein>
<keyword evidence="1 4" id="KW-0812">Transmembrane</keyword>
<feature type="transmembrane region" description="Helical" evidence="4">
    <location>
        <begin position="274"/>
        <end position="293"/>
    </location>
</feature>
<name>A0A1U9JYD8_9BURK</name>
<feature type="transmembrane region" description="Helical" evidence="4">
    <location>
        <begin position="340"/>
        <end position="358"/>
    </location>
</feature>
<dbReference type="EMBL" id="CP019697">
    <property type="protein sequence ID" value="AQS50776.1"/>
    <property type="molecule type" value="Genomic_DNA"/>
</dbReference>
<dbReference type="STRING" id="643674.PAEH1_02930"/>
<dbReference type="SUPFAM" id="SSF103473">
    <property type="entry name" value="MFS general substrate transporter"/>
    <property type="match status" value="1"/>
</dbReference>
<sequence length="391" mass="40992">MSQSVLTKRSVFLLLGVVFIAANLRAPFTGLPPVLTQIQAGVGLSATGVGILTALPLLIFALVSPLSARLAQRLGLERSLFGAVLIIALGISLRSVGGQIALFSGTVLIGVGIALGNVLLPSLIKRNFAHHITAVTGAYVLSMGVAAALASTLVSPIAERLGWQLALFSFIFLPIVALILWWRPMMTAVSTSSALATEVKKVSLWRSALAWQVTLYLGLNSTIYYVVISWLPVLLKSSGYSAVEAGSIHGVLQLATAVPGLVLASLLRRLPDQCRIAFIVCVLSAVALLGFLYVPQWAWLWAVLFGFGTGSGIILGLAFIGLRSNSVSQSTALSGMSQCIGYLLASAGPVVIGALYMWSGAWTLPLWLAACLAVLGATMGGLAGRSRTLHD</sequence>
<dbReference type="AlphaFoldDB" id="A0A1U9JYD8"/>
<feature type="transmembrane region" description="Helical" evidence="4">
    <location>
        <begin position="100"/>
        <end position="120"/>
    </location>
</feature>
<gene>
    <name evidence="6" type="ORF">PAEH1_02930</name>
</gene>
<evidence type="ECO:0000259" key="5">
    <source>
        <dbReference type="PROSITE" id="PS50850"/>
    </source>
</evidence>
<dbReference type="InterPro" id="IPR052524">
    <property type="entry name" value="MFS_Cyanate_Porter"/>
</dbReference>
<accession>A0A1U9JYD8</accession>
<dbReference type="PANTHER" id="PTHR23523">
    <property type="match status" value="1"/>
</dbReference>
<dbReference type="InterPro" id="IPR020846">
    <property type="entry name" value="MFS_dom"/>
</dbReference>
<dbReference type="GO" id="GO:0022857">
    <property type="term" value="F:transmembrane transporter activity"/>
    <property type="evidence" value="ECO:0007669"/>
    <property type="project" value="InterPro"/>
</dbReference>
<dbReference type="Gene3D" id="1.20.1250.20">
    <property type="entry name" value="MFS general substrate transporter like domains"/>
    <property type="match status" value="1"/>
</dbReference>
<feature type="transmembrane region" description="Helical" evidence="4">
    <location>
        <begin position="161"/>
        <end position="182"/>
    </location>
</feature>
<dbReference type="PROSITE" id="PS50850">
    <property type="entry name" value="MFS"/>
    <property type="match status" value="1"/>
</dbReference>
<reference evidence="6 7" key="1">
    <citation type="submission" date="2017-01" db="EMBL/GenBank/DDBJ databases">
        <title>Complete Genome Sequence of Paenalcaligenes hominis, Isolated from a paraplegic Patient with neurogenic bladder.</title>
        <authorList>
            <person name="Mukhopadhyay R."/>
            <person name="Joaquin J."/>
            <person name="Hogue R."/>
            <person name="Kilaru A."/>
            <person name="Jospin G."/>
            <person name="Mars K."/>
            <person name="Eisen J.A."/>
            <person name="Chaturvedi V."/>
        </authorList>
    </citation>
    <scope>NUCLEOTIDE SEQUENCE [LARGE SCALE GENOMIC DNA]</scope>
    <source>
        <strain evidence="6 7">15S00501</strain>
    </source>
</reference>
<organism evidence="6 7">
    <name type="scientific">Paenalcaligenes hominis</name>
    <dbReference type="NCBI Taxonomy" id="643674"/>
    <lineage>
        <taxon>Bacteria</taxon>
        <taxon>Pseudomonadati</taxon>
        <taxon>Pseudomonadota</taxon>
        <taxon>Betaproteobacteria</taxon>
        <taxon>Burkholderiales</taxon>
        <taxon>Alcaligenaceae</taxon>
        <taxon>Paenalcaligenes</taxon>
    </lineage>
</organism>
<dbReference type="KEGG" id="phn:PAEH1_02930"/>
<dbReference type="InterPro" id="IPR011701">
    <property type="entry name" value="MFS"/>
</dbReference>
<proteinExistence type="predicted"/>
<dbReference type="Proteomes" id="UP000189369">
    <property type="component" value="Chromosome"/>
</dbReference>
<evidence type="ECO:0000256" key="4">
    <source>
        <dbReference type="SAM" id="Phobius"/>
    </source>
</evidence>
<evidence type="ECO:0000256" key="2">
    <source>
        <dbReference type="ARBA" id="ARBA00022989"/>
    </source>
</evidence>
<evidence type="ECO:0000256" key="3">
    <source>
        <dbReference type="ARBA" id="ARBA00023136"/>
    </source>
</evidence>
<evidence type="ECO:0000313" key="6">
    <source>
        <dbReference type="EMBL" id="AQS50776.1"/>
    </source>
</evidence>
<evidence type="ECO:0000256" key="1">
    <source>
        <dbReference type="ARBA" id="ARBA00022692"/>
    </source>
</evidence>